<proteinExistence type="predicted"/>
<dbReference type="PANTHER" id="PTHR12526:SF572">
    <property type="entry name" value="BLL5144 PROTEIN"/>
    <property type="match status" value="1"/>
</dbReference>
<feature type="domain" description="Glycosyl transferase family 1" evidence="2">
    <location>
        <begin position="199"/>
        <end position="368"/>
    </location>
</feature>
<gene>
    <name evidence="3" type="ordered locus">Namu_3376</name>
</gene>
<reference evidence="4" key="1">
    <citation type="submission" date="2009-09" db="EMBL/GenBank/DDBJ databases">
        <title>The complete genome of Nakamurella multipartita DSM 44233.</title>
        <authorList>
            <consortium name="US DOE Joint Genome Institute (JGI-PGF)"/>
            <person name="Lucas S."/>
            <person name="Copeland A."/>
            <person name="Lapidus A."/>
            <person name="Glavina del Rio T."/>
            <person name="Dalin E."/>
            <person name="Tice H."/>
            <person name="Bruce D."/>
            <person name="Goodwin L."/>
            <person name="Pitluck S."/>
            <person name="Kyrpides N."/>
            <person name="Mavromatis K."/>
            <person name="Ivanova N."/>
            <person name="Ovchinnikova G."/>
            <person name="Sims D."/>
            <person name="Meincke L."/>
            <person name="Brettin T."/>
            <person name="Detter J.C."/>
            <person name="Han C."/>
            <person name="Larimer F."/>
            <person name="Land M."/>
            <person name="Hauser L."/>
            <person name="Markowitz V."/>
            <person name="Cheng J.-F."/>
            <person name="Hugenholtz P."/>
            <person name="Woyke T."/>
            <person name="Wu D."/>
            <person name="Klenk H.-P."/>
            <person name="Eisen J.A."/>
        </authorList>
    </citation>
    <scope>NUCLEOTIDE SEQUENCE [LARGE SCALE GENOMIC DNA]</scope>
    <source>
        <strain evidence="4">ATCC 700099 / DSM 44233 / CIP 104796 / JCM 9543 / NBRC 105858 / Y-104</strain>
    </source>
</reference>
<dbReference type="InterPro" id="IPR001296">
    <property type="entry name" value="Glyco_trans_1"/>
</dbReference>
<evidence type="ECO:0000313" key="3">
    <source>
        <dbReference type="EMBL" id="ACV79704.1"/>
    </source>
</evidence>
<dbReference type="Proteomes" id="UP000002218">
    <property type="component" value="Chromosome"/>
</dbReference>
<evidence type="ECO:0000256" key="1">
    <source>
        <dbReference type="ARBA" id="ARBA00022679"/>
    </source>
</evidence>
<evidence type="ECO:0000259" key="2">
    <source>
        <dbReference type="Pfam" id="PF00534"/>
    </source>
</evidence>
<accession>C8XE01</accession>
<dbReference type="Pfam" id="PF00534">
    <property type="entry name" value="Glycos_transf_1"/>
    <property type="match status" value="1"/>
</dbReference>
<dbReference type="eggNOG" id="COG0438">
    <property type="taxonomic scope" value="Bacteria"/>
</dbReference>
<dbReference type="RefSeq" id="WP_015748570.1">
    <property type="nucleotide sequence ID" value="NC_013235.1"/>
</dbReference>
<name>C8XE01_NAKMY</name>
<dbReference type="InParanoid" id="C8XE01"/>
<dbReference type="PANTHER" id="PTHR12526">
    <property type="entry name" value="GLYCOSYLTRANSFERASE"/>
    <property type="match status" value="1"/>
</dbReference>
<dbReference type="GO" id="GO:0016757">
    <property type="term" value="F:glycosyltransferase activity"/>
    <property type="evidence" value="ECO:0007669"/>
    <property type="project" value="InterPro"/>
</dbReference>
<keyword evidence="4" id="KW-1185">Reference proteome</keyword>
<dbReference type="AlphaFoldDB" id="C8XE01"/>
<dbReference type="HOGENOM" id="CLU_009583_14_4_11"/>
<dbReference type="CAZy" id="GT4">
    <property type="family name" value="Glycosyltransferase Family 4"/>
</dbReference>
<evidence type="ECO:0000313" key="4">
    <source>
        <dbReference type="Proteomes" id="UP000002218"/>
    </source>
</evidence>
<dbReference type="SUPFAM" id="SSF53756">
    <property type="entry name" value="UDP-Glycosyltransferase/glycogen phosphorylase"/>
    <property type="match status" value="1"/>
</dbReference>
<organism evidence="3 4">
    <name type="scientific">Nakamurella multipartita (strain ATCC 700099 / DSM 44233 / CIP 104796 / JCM 9543 / NBRC 105858 / Y-104)</name>
    <name type="common">Microsphaera multipartita</name>
    <dbReference type="NCBI Taxonomy" id="479431"/>
    <lineage>
        <taxon>Bacteria</taxon>
        <taxon>Bacillati</taxon>
        <taxon>Actinomycetota</taxon>
        <taxon>Actinomycetes</taxon>
        <taxon>Nakamurellales</taxon>
        <taxon>Nakamurellaceae</taxon>
        <taxon>Nakamurella</taxon>
    </lineage>
</organism>
<dbReference type="OrthoDB" id="9765330at2"/>
<dbReference type="STRING" id="479431.Namu_3376"/>
<keyword evidence="1 3" id="KW-0808">Transferase</keyword>
<sequence length="399" mass="41569" precursor="true">MPMRFGFISTYPPTQCGLATFTASLSGALTAGGTAESRIARLLESAPAAHRGREAVGDGVGGVGGVDIVAGDPRTAARSIDRLNRCDVVIVQHEFGIYGGPDGDEVLALLAGLTVPTIVVLHTVLTEPTAHQRIVLDGVLAAAGAVVTMSETAHRRLLTGYRVDPAKVGVIAHGAPESTFPVPVPAATPTIGTAGTDTETDTPTVLTWGLLGPGKGIEWGIEAMAHLKDLRPSIHYVVAGQTHPKVLLHQGEQYREGLQRRIERRSLTGSVHLEGRYLDTPTLASLVAAADVVLLPYDSTEQVTSGVLIEAVAAGKPVVATRFPHAVELLSGGAGIVVPHRDPVSIAEGLRRVITSPELAASMSRAAAAAAPDLRWSAVAKQYRFLAERLIAQAGVVAA</sequence>
<protein>
    <submittedName>
        <fullName evidence="3">Glycosyl transferase group 1</fullName>
    </submittedName>
</protein>
<dbReference type="Gene3D" id="3.40.50.2000">
    <property type="entry name" value="Glycogen Phosphorylase B"/>
    <property type="match status" value="2"/>
</dbReference>
<dbReference type="EMBL" id="CP001737">
    <property type="protein sequence ID" value="ACV79704.1"/>
    <property type="molecule type" value="Genomic_DNA"/>
</dbReference>
<reference evidence="3 4" key="2">
    <citation type="journal article" date="2010" name="Stand. Genomic Sci.">
        <title>Complete genome sequence of Nakamurella multipartita type strain (Y-104).</title>
        <authorList>
            <person name="Tice H."/>
            <person name="Mayilraj S."/>
            <person name="Sims D."/>
            <person name="Lapidus A."/>
            <person name="Nolan M."/>
            <person name="Lucas S."/>
            <person name="Glavina Del Rio T."/>
            <person name="Copeland A."/>
            <person name="Cheng J.F."/>
            <person name="Meincke L."/>
            <person name="Bruce D."/>
            <person name="Goodwin L."/>
            <person name="Pitluck S."/>
            <person name="Ivanova N."/>
            <person name="Mavromatis K."/>
            <person name="Ovchinnikova G."/>
            <person name="Pati A."/>
            <person name="Chen A."/>
            <person name="Palaniappan K."/>
            <person name="Land M."/>
            <person name="Hauser L."/>
            <person name="Chang Y.J."/>
            <person name="Jeffries C.D."/>
            <person name="Detter J.C."/>
            <person name="Brettin T."/>
            <person name="Rohde M."/>
            <person name="Goker M."/>
            <person name="Bristow J."/>
            <person name="Eisen J.A."/>
            <person name="Markowitz V."/>
            <person name="Hugenholtz P."/>
            <person name="Kyrpides N.C."/>
            <person name="Klenk H.P."/>
            <person name="Chen F."/>
        </authorList>
    </citation>
    <scope>NUCLEOTIDE SEQUENCE [LARGE SCALE GENOMIC DNA]</scope>
    <source>
        <strain evidence="4">ATCC 700099 / DSM 44233 / CIP 104796 / JCM 9543 / NBRC 105858 / Y-104</strain>
    </source>
</reference>
<dbReference type="KEGG" id="nml:Namu_3376"/>